<dbReference type="PANTHER" id="PTHR30531">
    <property type="entry name" value="FLAGELLAR BIOSYNTHETIC PROTEIN FLHB"/>
    <property type="match status" value="1"/>
</dbReference>
<evidence type="ECO:0000313" key="2">
    <source>
        <dbReference type="EMBL" id="APW65936.1"/>
    </source>
</evidence>
<dbReference type="STRING" id="1850254.LPB137_08730"/>
<organism evidence="2 3">
    <name type="scientific">Poseidonibacter parvus</name>
    <dbReference type="NCBI Taxonomy" id="1850254"/>
    <lineage>
        <taxon>Bacteria</taxon>
        <taxon>Pseudomonadati</taxon>
        <taxon>Campylobacterota</taxon>
        <taxon>Epsilonproteobacteria</taxon>
        <taxon>Campylobacterales</taxon>
        <taxon>Arcobacteraceae</taxon>
        <taxon>Poseidonibacter</taxon>
    </lineage>
</organism>
<dbReference type="PANTHER" id="PTHR30531:SF12">
    <property type="entry name" value="FLAGELLAR BIOSYNTHETIC PROTEIN FLHB"/>
    <property type="match status" value="1"/>
</dbReference>
<name>A0A1P8KN48_9BACT</name>
<sequence length="109" mass="12406">MEEKNINEINNVTTQKAVALKYDMEKDSAPSLVAKGKGQTATNIIKLANEHDIPIKKDEDLVELLSQIDIDKEIPGSMYKAVAEIFSFIYDLSNKNKQFQKNYEDKNKI</sequence>
<dbReference type="GO" id="GO:0009306">
    <property type="term" value="P:protein secretion"/>
    <property type="evidence" value="ECO:0007669"/>
    <property type="project" value="InterPro"/>
</dbReference>
<gene>
    <name evidence="2" type="ORF">LPB137_08730</name>
</gene>
<dbReference type="GO" id="GO:0005886">
    <property type="term" value="C:plasma membrane"/>
    <property type="evidence" value="ECO:0007669"/>
    <property type="project" value="TreeGrafter"/>
</dbReference>
<comment type="similarity">
    <text evidence="1">Belongs to the type III secretion exporter family.</text>
</comment>
<reference evidence="2 3" key="1">
    <citation type="submission" date="2017-01" db="EMBL/GenBank/DDBJ databases">
        <title>Genome sequencing of Arcobacter sp. LPB0137.</title>
        <authorList>
            <person name="Lee G.-W."/>
            <person name="Yi H."/>
        </authorList>
    </citation>
    <scope>NUCLEOTIDE SEQUENCE [LARGE SCALE GENOMIC DNA]</scope>
    <source>
        <strain evidence="2 3">LPB0137</strain>
    </source>
</reference>
<dbReference type="Proteomes" id="UP000186074">
    <property type="component" value="Chromosome"/>
</dbReference>
<protein>
    <submittedName>
        <fullName evidence="2">Type III secretion system protein</fullName>
    </submittedName>
</protein>
<evidence type="ECO:0000313" key="3">
    <source>
        <dbReference type="Proteomes" id="UP000186074"/>
    </source>
</evidence>
<dbReference type="Gene3D" id="3.40.1690.10">
    <property type="entry name" value="secretion proteins EscU"/>
    <property type="match status" value="1"/>
</dbReference>
<dbReference type="Pfam" id="PF01312">
    <property type="entry name" value="Bac_export_2"/>
    <property type="match status" value="1"/>
</dbReference>
<dbReference type="KEGG" id="alp:LPB137_08730"/>
<dbReference type="InterPro" id="IPR006135">
    <property type="entry name" value="T3SS_substrate_exporter"/>
</dbReference>
<dbReference type="RefSeq" id="WP_076087123.1">
    <property type="nucleotide sequence ID" value="NZ_CP019070.1"/>
</dbReference>
<evidence type="ECO:0000256" key="1">
    <source>
        <dbReference type="ARBA" id="ARBA00010690"/>
    </source>
</evidence>
<dbReference type="AlphaFoldDB" id="A0A1P8KN48"/>
<dbReference type="InterPro" id="IPR029025">
    <property type="entry name" value="T3SS_substrate_exporter_C"/>
</dbReference>
<dbReference type="EMBL" id="CP019070">
    <property type="protein sequence ID" value="APW65936.1"/>
    <property type="molecule type" value="Genomic_DNA"/>
</dbReference>
<proteinExistence type="inferred from homology"/>
<dbReference type="OrthoDB" id="5244399at2"/>
<accession>A0A1P8KN48</accession>
<dbReference type="SUPFAM" id="SSF160544">
    <property type="entry name" value="EscU C-terminal domain-like"/>
    <property type="match status" value="1"/>
</dbReference>
<keyword evidence="3" id="KW-1185">Reference proteome</keyword>